<dbReference type="SUPFAM" id="SSF57850">
    <property type="entry name" value="RING/U-box"/>
    <property type="match status" value="1"/>
</dbReference>
<comment type="caution">
    <text evidence="3">The sequence shown here is derived from an EMBL/GenBank/DDBJ whole genome shotgun (WGS) entry which is preliminary data.</text>
</comment>
<name>A0A9N9HA01_9GLOM</name>
<dbReference type="InterPro" id="IPR013083">
    <property type="entry name" value="Znf_RING/FYVE/PHD"/>
</dbReference>
<evidence type="ECO:0000313" key="4">
    <source>
        <dbReference type="Proteomes" id="UP000789405"/>
    </source>
</evidence>
<keyword evidence="1" id="KW-0863">Zinc-finger</keyword>
<dbReference type="CDD" id="cd16448">
    <property type="entry name" value="RING-H2"/>
    <property type="match status" value="1"/>
</dbReference>
<dbReference type="Gene3D" id="3.30.40.10">
    <property type="entry name" value="Zinc/RING finger domain, C3HC4 (zinc finger)"/>
    <property type="match status" value="1"/>
</dbReference>
<dbReference type="EMBL" id="CAJVPY010006537">
    <property type="protein sequence ID" value="CAG8664574.1"/>
    <property type="molecule type" value="Genomic_DNA"/>
</dbReference>
<dbReference type="OrthoDB" id="2441193at2759"/>
<keyword evidence="1" id="KW-0862">Zinc</keyword>
<accession>A0A9N9HA01</accession>
<evidence type="ECO:0000256" key="1">
    <source>
        <dbReference type="PROSITE-ProRule" id="PRU00175"/>
    </source>
</evidence>
<dbReference type="InterPro" id="IPR001841">
    <property type="entry name" value="Znf_RING"/>
</dbReference>
<dbReference type="Proteomes" id="UP000789405">
    <property type="component" value="Unassembled WGS sequence"/>
</dbReference>
<dbReference type="PROSITE" id="PS50089">
    <property type="entry name" value="ZF_RING_2"/>
    <property type="match status" value="1"/>
</dbReference>
<evidence type="ECO:0000313" key="3">
    <source>
        <dbReference type="EMBL" id="CAG8664574.1"/>
    </source>
</evidence>
<gene>
    <name evidence="3" type="ORF">DERYTH_LOCUS10892</name>
</gene>
<keyword evidence="4" id="KW-1185">Reference proteome</keyword>
<protein>
    <submittedName>
        <fullName evidence="3">13734_t:CDS:1</fullName>
    </submittedName>
</protein>
<proteinExistence type="predicted"/>
<sequence>QHNQKIVSMNITCLKTLALNILKNGSSETIASGVEVPELDPCSICNEEIFLHILKKSFTVLTCGHTVHRLCLENLRETMFTCPINNCSAEIEIIEKSPLMRAPLQRSMSINEGSQDLLIFGKNSLVNLDTIVEENSENNSQNKEPGIPDFTTNSMAETEDYLQITPPELWSLNGFADWCISCERFENNKMKILDYIKKGLEKIIDNTTFEEDIRQKASDLREEFQSWKSSKTTTEYFQRVANRYQTEQQLDLIENEKAIELAKMECIKVTQTRNHVESTMKVHHQITENIVEFSQKQNISSKNITLESEEKQDEKRKRGGYDLYEEKSKRIKSNGSSRSATPRIYNNAEQETLIKLDLEKFEEEYLKMKPDHMWILRSGRRVEVVIYEFARELEFESYLHSFIVNESDAHTKSLFSKEEWKEINTSEVDDRLELEYSLKKLLKKYTVDDVEKLREILFELFIPNGYKYDRKFHFDLDFVNRVYRGMLPLWEVNENLFDSLKLEGWYEMNIWSHLIDPAFYNVNIDLIRGEGMSLASSDRKNVERTTSDRKKVGQKGDGVFRLHKDHLEFGAIEAGRDWEGQCGSKIITDSLKICKMLKDMLNQLAIECNMKENHVRKLRVVGMLQSGNRMQVITADLSKGYVTRIRRRKVCEVSAHLTKSKPLALVLKEIFYVKNIILRTFDIINRKDDIDIETFLDNSDEEGYRTPPRKITSNTFVTPTTERTKDVVNGKICKKKD</sequence>
<feature type="domain" description="RING-type" evidence="2">
    <location>
        <begin position="42"/>
        <end position="86"/>
    </location>
</feature>
<organism evidence="3 4">
    <name type="scientific">Dentiscutata erythropus</name>
    <dbReference type="NCBI Taxonomy" id="1348616"/>
    <lineage>
        <taxon>Eukaryota</taxon>
        <taxon>Fungi</taxon>
        <taxon>Fungi incertae sedis</taxon>
        <taxon>Mucoromycota</taxon>
        <taxon>Glomeromycotina</taxon>
        <taxon>Glomeromycetes</taxon>
        <taxon>Diversisporales</taxon>
        <taxon>Gigasporaceae</taxon>
        <taxon>Dentiscutata</taxon>
    </lineage>
</organism>
<dbReference type="GO" id="GO:0008270">
    <property type="term" value="F:zinc ion binding"/>
    <property type="evidence" value="ECO:0007669"/>
    <property type="project" value="UniProtKB-KW"/>
</dbReference>
<reference evidence="3" key="1">
    <citation type="submission" date="2021-06" db="EMBL/GenBank/DDBJ databases">
        <authorList>
            <person name="Kallberg Y."/>
            <person name="Tangrot J."/>
            <person name="Rosling A."/>
        </authorList>
    </citation>
    <scope>NUCLEOTIDE SEQUENCE</scope>
    <source>
        <strain evidence="3">MA453B</strain>
    </source>
</reference>
<dbReference type="SMART" id="SM00184">
    <property type="entry name" value="RING"/>
    <property type="match status" value="1"/>
</dbReference>
<evidence type="ECO:0000259" key="2">
    <source>
        <dbReference type="PROSITE" id="PS50089"/>
    </source>
</evidence>
<dbReference type="AlphaFoldDB" id="A0A9N9HA01"/>
<feature type="non-terminal residue" evidence="3">
    <location>
        <position position="1"/>
    </location>
</feature>
<keyword evidence="1" id="KW-0479">Metal-binding</keyword>